<accession>A0A318ITW3</accession>
<dbReference type="EMBL" id="QJKC01000043">
    <property type="protein sequence ID" value="PXX37841.1"/>
    <property type="molecule type" value="Genomic_DNA"/>
</dbReference>
<evidence type="ECO:0000313" key="2">
    <source>
        <dbReference type="EMBL" id="PXX37841.1"/>
    </source>
</evidence>
<evidence type="ECO:0000313" key="3">
    <source>
        <dbReference type="Proteomes" id="UP000248395"/>
    </source>
</evidence>
<dbReference type="RefSeq" id="WP_110313883.1">
    <property type="nucleotide sequence ID" value="NZ_QJKC01000043.1"/>
</dbReference>
<organism evidence="2 3">
    <name type="scientific">Aquitalea magnusonii</name>
    <dbReference type="NCBI Taxonomy" id="332411"/>
    <lineage>
        <taxon>Bacteria</taxon>
        <taxon>Pseudomonadati</taxon>
        <taxon>Pseudomonadota</taxon>
        <taxon>Betaproteobacteria</taxon>
        <taxon>Neisseriales</taxon>
        <taxon>Chromobacteriaceae</taxon>
        <taxon>Aquitalea</taxon>
    </lineage>
</organism>
<name>A0A318ITW3_9NEIS</name>
<evidence type="ECO:0000256" key="1">
    <source>
        <dbReference type="SAM" id="MobiDB-lite"/>
    </source>
</evidence>
<dbReference type="AlphaFoldDB" id="A0A318ITW3"/>
<keyword evidence="3" id="KW-1185">Reference proteome</keyword>
<gene>
    <name evidence="2" type="ORF">DFR38_1432</name>
</gene>
<reference evidence="2 3" key="1">
    <citation type="submission" date="2018-05" db="EMBL/GenBank/DDBJ databases">
        <title>Genomic Encyclopedia of Type Strains, Phase IV (KMG-IV): sequencing the most valuable type-strain genomes for metagenomic binning, comparative biology and taxonomic classification.</title>
        <authorList>
            <person name="Goeker M."/>
        </authorList>
    </citation>
    <scope>NUCLEOTIDE SEQUENCE [LARGE SCALE GENOMIC DNA]</scope>
    <source>
        <strain evidence="2 3">DSM 25134</strain>
    </source>
</reference>
<sequence>MDEKLTKVRSEEVRVKFLPDMKKRVDRIAAMHGTPAATWCHHVIAQAVVAFERQMQIQNRTQESMVQAFIDMAGPELMKHLENLDAQDAGGGTEGPQGPEASGAEGGVKG</sequence>
<comment type="caution">
    <text evidence="2">The sequence shown here is derived from an EMBL/GenBank/DDBJ whole genome shotgun (WGS) entry which is preliminary data.</text>
</comment>
<proteinExistence type="predicted"/>
<dbReference type="Proteomes" id="UP000248395">
    <property type="component" value="Unassembled WGS sequence"/>
</dbReference>
<feature type="region of interest" description="Disordered" evidence="1">
    <location>
        <begin position="81"/>
        <end position="110"/>
    </location>
</feature>
<protein>
    <submittedName>
        <fullName evidence="2">Uncharacterized protein</fullName>
    </submittedName>
</protein>